<reference evidence="2 3" key="1">
    <citation type="submission" date="2017-06" db="EMBL/GenBank/DDBJ databases">
        <authorList>
            <person name="Kim H.J."/>
            <person name="Triplett B.A."/>
        </authorList>
    </citation>
    <scope>NUCLEOTIDE SEQUENCE [LARGE SCALE GENOMIC DNA]</scope>
    <source>
        <strain evidence="2 3">DSM 25597</strain>
    </source>
</reference>
<evidence type="ECO:0000313" key="3">
    <source>
        <dbReference type="Proteomes" id="UP000198379"/>
    </source>
</evidence>
<gene>
    <name evidence="2" type="ORF">SAMN06265376_103462</name>
</gene>
<dbReference type="PANTHER" id="PTHR36842">
    <property type="entry name" value="PROTEIN TOLB HOMOLOG"/>
    <property type="match status" value="1"/>
</dbReference>
<keyword evidence="3" id="KW-1185">Reference proteome</keyword>
<comment type="similarity">
    <text evidence="1">Belongs to the TolB family.</text>
</comment>
<dbReference type="Gene3D" id="2.120.10.30">
    <property type="entry name" value="TolB, C-terminal domain"/>
    <property type="match status" value="2"/>
</dbReference>
<dbReference type="Proteomes" id="UP000198379">
    <property type="component" value="Unassembled WGS sequence"/>
</dbReference>
<dbReference type="Pfam" id="PF07676">
    <property type="entry name" value="PD40"/>
    <property type="match status" value="2"/>
</dbReference>
<proteinExistence type="inferred from homology"/>
<dbReference type="SUPFAM" id="SSF82171">
    <property type="entry name" value="DPP6 N-terminal domain-like"/>
    <property type="match status" value="1"/>
</dbReference>
<dbReference type="PANTHER" id="PTHR36842:SF1">
    <property type="entry name" value="PROTEIN TOLB"/>
    <property type="match status" value="1"/>
</dbReference>
<dbReference type="RefSeq" id="WP_089371766.1">
    <property type="nucleotide sequence ID" value="NZ_BMEP01000001.1"/>
</dbReference>
<evidence type="ECO:0000313" key="2">
    <source>
        <dbReference type="EMBL" id="SNR86003.1"/>
    </source>
</evidence>
<protein>
    <submittedName>
        <fullName evidence="2">WD40-like Beta Propeller Repeat</fullName>
    </submittedName>
</protein>
<organism evidence="2 3">
    <name type="scientific">Dokdonia pacifica</name>
    <dbReference type="NCBI Taxonomy" id="1627892"/>
    <lineage>
        <taxon>Bacteria</taxon>
        <taxon>Pseudomonadati</taxon>
        <taxon>Bacteroidota</taxon>
        <taxon>Flavobacteriia</taxon>
        <taxon>Flavobacteriales</taxon>
        <taxon>Flavobacteriaceae</taxon>
        <taxon>Dokdonia</taxon>
    </lineage>
</organism>
<name>A0A238ZTL6_9FLAO</name>
<sequence>MEVIDIHAITQVDSSGSSYVDGRPCFSPDGRTVLFERSGSGISLNEFWSVPIDNPGSEKVYYTSSTYNCLRAAWSWNPNQKNNQIAFTANSNGISKIMLLDAGGAPNSAQELTIQGYQANIKLSYPAWYSSSNADEEALLITDYNALNLIKATTHGEFLGVVSSATKWTGMGTVSAVNKNVIAYAGQSMSANGYNQNVNQIWIQTPGRAPALFSSKDKGTIGRAPWISPDGKMMAFEALSNGTSGNMQIFLKQITNAPYDQPIVSVSNANNPSQHAKFSPDGTKLVWMQTTAPGKTQIFLGTIHM</sequence>
<dbReference type="EMBL" id="FZNY01000003">
    <property type="protein sequence ID" value="SNR86003.1"/>
    <property type="molecule type" value="Genomic_DNA"/>
</dbReference>
<evidence type="ECO:0000256" key="1">
    <source>
        <dbReference type="ARBA" id="ARBA00009820"/>
    </source>
</evidence>
<dbReference type="AlphaFoldDB" id="A0A238ZTL6"/>
<dbReference type="InterPro" id="IPR011042">
    <property type="entry name" value="6-blade_b-propeller_TolB-like"/>
</dbReference>
<accession>A0A238ZTL6</accession>
<dbReference type="InterPro" id="IPR011659">
    <property type="entry name" value="WD40"/>
</dbReference>